<dbReference type="Proteomes" id="UP000499080">
    <property type="component" value="Unassembled WGS sequence"/>
</dbReference>
<dbReference type="GO" id="GO:0003676">
    <property type="term" value="F:nucleic acid binding"/>
    <property type="evidence" value="ECO:0007669"/>
    <property type="project" value="InterPro"/>
</dbReference>
<protein>
    <recommendedName>
        <fullName evidence="3">Tc1-like transposase DDE domain-containing protein</fullName>
    </recommendedName>
</protein>
<keyword evidence="2" id="KW-1185">Reference proteome</keyword>
<dbReference type="Gene3D" id="3.30.420.10">
    <property type="entry name" value="Ribonuclease H-like superfamily/Ribonuclease H"/>
    <property type="match status" value="1"/>
</dbReference>
<evidence type="ECO:0008006" key="3">
    <source>
        <dbReference type="Google" id="ProtNLM"/>
    </source>
</evidence>
<evidence type="ECO:0000313" key="1">
    <source>
        <dbReference type="EMBL" id="GBN72581.1"/>
    </source>
</evidence>
<dbReference type="InterPro" id="IPR036397">
    <property type="entry name" value="RNaseH_sf"/>
</dbReference>
<accession>A0A4Y2RA91</accession>
<sequence length="101" mass="11709">MDDNARPHRAAIVDDFLESEGIARMEWSAYSSDLNRIENLWDALGRSVCRRFPPPATLRDLETALQEEWRFLDSAVVDHLVTSMITRCTLYIKVRSSHIPY</sequence>
<dbReference type="EMBL" id="BGPR01016325">
    <property type="protein sequence ID" value="GBN72581.1"/>
    <property type="molecule type" value="Genomic_DNA"/>
</dbReference>
<reference evidence="1 2" key="1">
    <citation type="journal article" date="2019" name="Sci. Rep.">
        <title>Orb-weaving spider Araneus ventricosus genome elucidates the spidroin gene catalogue.</title>
        <authorList>
            <person name="Kono N."/>
            <person name="Nakamura H."/>
            <person name="Ohtoshi R."/>
            <person name="Moran D.A.P."/>
            <person name="Shinohara A."/>
            <person name="Yoshida Y."/>
            <person name="Fujiwara M."/>
            <person name="Mori M."/>
            <person name="Tomita M."/>
            <person name="Arakawa K."/>
        </authorList>
    </citation>
    <scope>NUCLEOTIDE SEQUENCE [LARGE SCALE GENOMIC DNA]</scope>
</reference>
<proteinExistence type="predicted"/>
<name>A0A4Y2RA91_ARAVE</name>
<dbReference type="AlphaFoldDB" id="A0A4Y2RA91"/>
<dbReference type="OrthoDB" id="6435577at2759"/>
<gene>
    <name evidence="1" type="ORF">AVEN_36486_1</name>
</gene>
<comment type="caution">
    <text evidence="1">The sequence shown here is derived from an EMBL/GenBank/DDBJ whole genome shotgun (WGS) entry which is preliminary data.</text>
</comment>
<evidence type="ECO:0000313" key="2">
    <source>
        <dbReference type="Proteomes" id="UP000499080"/>
    </source>
</evidence>
<organism evidence="1 2">
    <name type="scientific">Araneus ventricosus</name>
    <name type="common">Orbweaver spider</name>
    <name type="synonym">Epeira ventricosa</name>
    <dbReference type="NCBI Taxonomy" id="182803"/>
    <lineage>
        <taxon>Eukaryota</taxon>
        <taxon>Metazoa</taxon>
        <taxon>Ecdysozoa</taxon>
        <taxon>Arthropoda</taxon>
        <taxon>Chelicerata</taxon>
        <taxon>Arachnida</taxon>
        <taxon>Araneae</taxon>
        <taxon>Araneomorphae</taxon>
        <taxon>Entelegynae</taxon>
        <taxon>Araneoidea</taxon>
        <taxon>Araneidae</taxon>
        <taxon>Araneus</taxon>
    </lineage>
</organism>